<evidence type="ECO:0000313" key="3">
    <source>
        <dbReference type="EnsemblMetazoa" id="AMEM001085-PA"/>
    </source>
</evidence>
<protein>
    <submittedName>
        <fullName evidence="3">Uncharacterized protein</fullName>
    </submittedName>
</protein>
<keyword evidence="2" id="KW-1133">Transmembrane helix</keyword>
<feature type="region of interest" description="Disordered" evidence="1">
    <location>
        <begin position="1"/>
        <end position="31"/>
    </location>
</feature>
<feature type="compositionally biased region" description="Basic and acidic residues" evidence="1">
    <location>
        <begin position="11"/>
        <end position="20"/>
    </location>
</feature>
<dbReference type="AlphaFoldDB" id="A0A182UNU6"/>
<proteinExistence type="predicted"/>
<accession>A0A182UNU6</accession>
<sequence>MGSSPARAPLRCKENGHPGHDPTSGSSRPRISHNETLSVSLISFFIVLLTEVPLGPAVLNLNWNRSLTRSRHCSRSSSFVSVSSSSRIVHTSHGMQSVWNGQRVFLRWKNSRLIWPVPPLSLLRSCRLKLPISRRSVSSSRGELQHT</sequence>
<keyword evidence="2" id="KW-0472">Membrane</keyword>
<organism evidence="3 4">
    <name type="scientific">Anopheles merus</name>
    <name type="common">Mosquito</name>
    <dbReference type="NCBI Taxonomy" id="30066"/>
    <lineage>
        <taxon>Eukaryota</taxon>
        <taxon>Metazoa</taxon>
        <taxon>Ecdysozoa</taxon>
        <taxon>Arthropoda</taxon>
        <taxon>Hexapoda</taxon>
        <taxon>Insecta</taxon>
        <taxon>Pterygota</taxon>
        <taxon>Neoptera</taxon>
        <taxon>Endopterygota</taxon>
        <taxon>Diptera</taxon>
        <taxon>Nematocera</taxon>
        <taxon>Culicoidea</taxon>
        <taxon>Culicidae</taxon>
        <taxon>Anophelinae</taxon>
        <taxon>Anopheles</taxon>
    </lineage>
</organism>
<reference evidence="3" key="1">
    <citation type="submission" date="2020-05" db="UniProtKB">
        <authorList>
            <consortium name="EnsemblMetazoa"/>
        </authorList>
    </citation>
    <scope>IDENTIFICATION</scope>
    <source>
        <strain evidence="3">MAF</strain>
    </source>
</reference>
<keyword evidence="2" id="KW-0812">Transmembrane</keyword>
<evidence type="ECO:0000313" key="4">
    <source>
        <dbReference type="Proteomes" id="UP000075903"/>
    </source>
</evidence>
<keyword evidence="4" id="KW-1185">Reference proteome</keyword>
<name>A0A182UNU6_ANOME</name>
<feature type="transmembrane region" description="Helical" evidence="2">
    <location>
        <begin position="37"/>
        <end position="61"/>
    </location>
</feature>
<dbReference type="EnsemblMetazoa" id="AMEM001085-RA">
    <property type="protein sequence ID" value="AMEM001085-PA"/>
    <property type="gene ID" value="AMEM001085"/>
</dbReference>
<dbReference type="Proteomes" id="UP000075903">
    <property type="component" value="Unassembled WGS sequence"/>
</dbReference>
<evidence type="ECO:0000256" key="2">
    <source>
        <dbReference type="SAM" id="Phobius"/>
    </source>
</evidence>
<dbReference type="VEuPathDB" id="VectorBase:AMEM001085"/>
<evidence type="ECO:0000256" key="1">
    <source>
        <dbReference type="SAM" id="MobiDB-lite"/>
    </source>
</evidence>